<keyword evidence="2" id="KW-0489">Methyltransferase</keyword>
<keyword evidence="1" id="KW-0812">Transmembrane</keyword>
<comment type="caution">
    <text evidence="2">The sequence shown here is derived from an EMBL/GenBank/DDBJ whole genome shotgun (WGS) entry which is preliminary data.</text>
</comment>
<keyword evidence="2" id="KW-0808">Transferase</keyword>
<dbReference type="EMBL" id="JAEFBK010000005">
    <property type="protein sequence ID" value="KAG7606054.1"/>
    <property type="molecule type" value="Genomic_DNA"/>
</dbReference>
<evidence type="ECO:0000313" key="3">
    <source>
        <dbReference type="Proteomes" id="UP000694240"/>
    </source>
</evidence>
<evidence type="ECO:0000256" key="1">
    <source>
        <dbReference type="SAM" id="Phobius"/>
    </source>
</evidence>
<organism evidence="2 3">
    <name type="scientific">Arabidopsis thaliana x Arabidopsis arenosa</name>
    <dbReference type="NCBI Taxonomy" id="1240361"/>
    <lineage>
        <taxon>Eukaryota</taxon>
        <taxon>Viridiplantae</taxon>
        <taxon>Streptophyta</taxon>
        <taxon>Embryophyta</taxon>
        <taxon>Tracheophyta</taxon>
        <taxon>Spermatophyta</taxon>
        <taxon>Magnoliopsida</taxon>
        <taxon>eudicotyledons</taxon>
        <taxon>Gunneridae</taxon>
        <taxon>Pentapetalae</taxon>
        <taxon>rosids</taxon>
        <taxon>malvids</taxon>
        <taxon>Brassicales</taxon>
        <taxon>Brassicaceae</taxon>
        <taxon>Camelineae</taxon>
        <taxon>Arabidopsis</taxon>
    </lineage>
</organism>
<dbReference type="AlphaFoldDB" id="A0A8T2DAD7"/>
<dbReference type="GO" id="GO:0032259">
    <property type="term" value="P:methylation"/>
    <property type="evidence" value="ECO:0007669"/>
    <property type="project" value="UniProtKB-KW"/>
</dbReference>
<gene>
    <name evidence="2" type="ORF">ISN45_At05g050080</name>
</gene>
<keyword evidence="1" id="KW-1133">Transmembrane helix</keyword>
<evidence type="ECO:0000313" key="2">
    <source>
        <dbReference type="EMBL" id="KAG7606054.1"/>
    </source>
</evidence>
<feature type="transmembrane region" description="Helical" evidence="1">
    <location>
        <begin position="26"/>
        <end position="47"/>
    </location>
</feature>
<sequence>MGKTTNGTRDWAQIYAIYGIEQKHTLIFLILNAIAFSILSTVFVIYFNPICVFFQSFLFSNAAAARFSAGFFGAVTALSAVCLFFAAANFFYSAVPLRYEMAQRMVGSVGDWSSVKTALDLGCGRGILLNAVATQLKKTGSSGRVVGLDRSMTTTLSTLRTAHIEVFLHTIGKEYGQKTVEAAAERMRVLGEAVRVLKPGGVGVVWDLVHVPEYVRRLQELRMEEIRVSKRVTAFMVKSHMVSFKKPSQHFVGSGEVRLDWRC</sequence>
<accession>A0A8T2DAD7</accession>
<dbReference type="PANTHER" id="PTHR45277">
    <property type="entry name" value="EXPRESSED PROTEIN"/>
    <property type="match status" value="1"/>
</dbReference>
<name>A0A8T2DAD7_9BRAS</name>
<keyword evidence="3" id="KW-1185">Reference proteome</keyword>
<protein>
    <submittedName>
        <fullName evidence="2">Methyltransferase type 11</fullName>
    </submittedName>
</protein>
<proteinExistence type="predicted"/>
<reference evidence="2 3" key="1">
    <citation type="submission" date="2020-12" db="EMBL/GenBank/DDBJ databases">
        <title>Concerted genomic and epigenomic changes stabilize Arabidopsis allopolyploids.</title>
        <authorList>
            <person name="Chen Z."/>
        </authorList>
    </citation>
    <scope>NUCLEOTIDE SEQUENCE [LARGE SCALE GENOMIC DNA]</scope>
    <source>
        <strain evidence="2">Allo738</strain>
        <tissue evidence="2">Leaf</tissue>
    </source>
</reference>
<dbReference type="GO" id="GO:0008168">
    <property type="term" value="F:methyltransferase activity"/>
    <property type="evidence" value="ECO:0007669"/>
    <property type="project" value="UniProtKB-KW"/>
</dbReference>
<feature type="transmembrane region" description="Helical" evidence="1">
    <location>
        <begin position="67"/>
        <end position="95"/>
    </location>
</feature>
<dbReference type="PANTHER" id="PTHR45277:SF2">
    <property type="entry name" value="METHYLTRANSFERASE TYPE 11 DOMAIN-CONTAINING PROTEIN"/>
    <property type="match status" value="1"/>
</dbReference>
<dbReference type="Proteomes" id="UP000694240">
    <property type="component" value="Chromosome 5"/>
</dbReference>
<keyword evidence="1" id="KW-0472">Membrane</keyword>